<dbReference type="Proteomes" id="UP001060215">
    <property type="component" value="Chromosome 4"/>
</dbReference>
<comment type="caution">
    <text evidence="1">The sequence shown here is derived from an EMBL/GenBank/DDBJ whole genome shotgun (WGS) entry which is preliminary data.</text>
</comment>
<keyword evidence="2" id="KW-1185">Reference proteome</keyword>
<accession>A0ACC0HQ24</accession>
<organism evidence="1 2">
    <name type="scientific">Camellia lanceoleosa</name>
    <dbReference type="NCBI Taxonomy" id="1840588"/>
    <lineage>
        <taxon>Eukaryota</taxon>
        <taxon>Viridiplantae</taxon>
        <taxon>Streptophyta</taxon>
        <taxon>Embryophyta</taxon>
        <taxon>Tracheophyta</taxon>
        <taxon>Spermatophyta</taxon>
        <taxon>Magnoliopsida</taxon>
        <taxon>eudicotyledons</taxon>
        <taxon>Gunneridae</taxon>
        <taxon>Pentapetalae</taxon>
        <taxon>asterids</taxon>
        <taxon>Ericales</taxon>
        <taxon>Theaceae</taxon>
        <taxon>Camellia</taxon>
    </lineage>
</organism>
<reference evidence="1 2" key="1">
    <citation type="journal article" date="2022" name="Plant J.">
        <title>Chromosome-level genome of Camellia lanceoleosa provides a valuable resource for understanding genome evolution and self-incompatibility.</title>
        <authorList>
            <person name="Gong W."/>
            <person name="Xiao S."/>
            <person name="Wang L."/>
            <person name="Liao Z."/>
            <person name="Chang Y."/>
            <person name="Mo W."/>
            <person name="Hu G."/>
            <person name="Li W."/>
            <person name="Zhao G."/>
            <person name="Zhu H."/>
            <person name="Hu X."/>
            <person name="Ji K."/>
            <person name="Xiang X."/>
            <person name="Song Q."/>
            <person name="Yuan D."/>
            <person name="Jin S."/>
            <person name="Zhang L."/>
        </authorList>
    </citation>
    <scope>NUCLEOTIDE SEQUENCE [LARGE SCALE GENOMIC DNA]</scope>
    <source>
        <strain evidence="1">SQ_2022a</strain>
    </source>
</reference>
<protein>
    <submittedName>
        <fullName evidence="1">Uncharacterized protein</fullName>
    </submittedName>
</protein>
<dbReference type="EMBL" id="CM045761">
    <property type="protein sequence ID" value="KAI8015256.1"/>
    <property type="molecule type" value="Genomic_DNA"/>
</dbReference>
<name>A0ACC0HQ24_9ERIC</name>
<sequence>MENWCCQRKEADGIRIDVALQWCSDAYSDTMLGYANSIRTIDGGTHLDGMKASLTRTLNNLGKKSKIFQENDISLSGGHVREGLTCIISVKVANPRFEGQTKIHQHIIVKILVELLNTQMLEMWGIVHLFSLLELTHFDLVKNFLEKCKIWSKNSRTRFFQIFFNICNYS</sequence>
<evidence type="ECO:0000313" key="1">
    <source>
        <dbReference type="EMBL" id="KAI8015256.1"/>
    </source>
</evidence>
<evidence type="ECO:0000313" key="2">
    <source>
        <dbReference type="Proteomes" id="UP001060215"/>
    </source>
</evidence>
<proteinExistence type="predicted"/>
<gene>
    <name evidence="1" type="ORF">LOK49_LG05G02109</name>
</gene>